<dbReference type="GO" id="GO:0061630">
    <property type="term" value="F:ubiquitin protein ligase activity"/>
    <property type="evidence" value="ECO:0007669"/>
    <property type="project" value="TreeGrafter"/>
</dbReference>
<dbReference type="OMA" id="QDENENW"/>
<organism evidence="1 2">
    <name type="scientific">Naegleria fowleri</name>
    <name type="common">Brain eating amoeba</name>
    <dbReference type="NCBI Taxonomy" id="5763"/>
    <lineage>
        <taxon>Eukaryota</taxon>
        <taxon>Discoba</taxon>
        <taxon>Heterolobosea</taxon>
        <taxon>Tetramitia</taxon>
        <taxon>Eutetramitia</taxon>
        <taxon>Vahlkampfiidae</taxon>
        <taxon>Naegleria</taxon>
    </lineage>
</organism>
<dbReference type="OrthoDB" id="10268016at2759"/>
<accession>A0A6A5BZQ8</accession>
<evidence type="ECO:0000313" key="2">
    <source>
        <dbReference type="Proteomes" id="UP000444721"/>
    </source>
</evidence>
<comment type="caution">
    <text evidence="1">The sequence shown here is derived from an EMBL/GenBank/DDBJ whole genome shotgun (WGS) entry which is preliminary data.</text>
</comment>
<gene>
    <name evidence="1" type="ORF">FDP41_002299</name>
</gene>
<reference evidence="1 2" key="1">
    <citation type="journal article" date="2019" name="Sci. Rep.">
        <title>Nanopore sequencing improves the draft genome of the human pathogenic amoeba Naegleria fowleri.</title>
        <authorList>
            <person name="Liechti N."/>
            <person name="Schurch N."/>
            <person name="Bruggmann R."/>
            <person name="Wittwer M."/>
        </authorList>
    </citation>
    <scope>NUCLEOTIDE SEQUENCE [LARGE SCALE GENOMIC DNA]</scope>
    <source>
        <strain evidence="1 2">ATCC 30894</strain>
    </source>
</reference>
<proteinExistence type="predicted"/>
<evidence type="ECO:0008006" key="3">
    <source>
        <dbReference type="Google" id="ProtNLM"/>
    </source>
</evidence>
<dbReference type="InterPro" id="IPR050952">
    <property type="entry name" value="TRIM-NHL_E3_ligases"/>
</dbReference>
<dbReference type="GO" id="GO:0000209">
    <property type="term" value="P:protein polyubiquitination"/>
    <property type="evidence" value="ECO:0007669"/>
    <property type="project" value="TreeGrafter"/>
</dbReference>
<dbReference type="GeneID" id="68109517"/>
<dbReference type="Gene3D" id="2.120.10.30">
    <property type="entry name" value="TolB, C-terminal domain"/>
    <property type="match status" value="1"/>
</dbReference>
<dbReference type="VEuPathDB" id="AmoebaDB:FDP41_002299"/>
<dbReference type="GO" id="GO:0008270">
    <property type="term" value="F:zinc ion binding"/>
    <property type="evidence" value="ECO:0007669"/>
    <property type="project" value="UniProtKB-KW"/>
</dbReference>
<name>A0A6A5BZQ8_NAEFO</name>
<dbReference type="AlphaFoldDB" id="A0A6A5BZQ8"/>
<dbReference type="VEuPathDB" id="AmoebaDB:NfTy_042680"/>
<dbReference type="PANTHER" id="PTHR24104">
    <property type="entry name" value="E3 UBIQUITIN-PROTEIN LIGASE NHLRC1-RELATED"/>
    <property type="match status" value="1"/>
</dbReference>
<keyword evidence="2" id="KW-1185">Reference proteome</keyword>
<dbReference type="EMBL" id="VFQX01000029">
    <property type="protein sequence ID" value="KAF0978479.1"/>
    <property type="molecule type" value="Genomic_DNA"/>
</dbReference>
<dbReference type="SUPFAM" id="SSF101898">
    <property type="entry name" value="NHL repeat"/>
    <property type="match status" value="1"/>
</dbReference>
<evidence type="ECO:0000313" key="1">
    <source>
        <dbReference type="EMBL" id="KAF0978479.1"/>
    </source>
</evidence>
<sequence>MKHRNDDQVILNLLDFGHQDLALDPNFGKLRIKMRKSLKQAFSMRFDLVHTMNGSKELGGLKSPSDVKISYNNNCIVVGDRGNSRVQFFDYTTKLYLATFKVNRHFYCFLIENGEYKDNDYFILNDEHTSMTKYHLASLINHCKGGTICNVIWENHSLSCPYGMAIRREKNQKTNGSAENWIYVCNSGTNSIVVVRASDGTKITEIESPHVSISQPYGIEFIVGDTMLIVSEYNNRRCVILKQDENENWLIVKTIYSGQIKGEDFDCPLGITYDKIGRRIFVCDQYKNAIRILDEEGNMIDVYKAGKVSLKRPFGITFDERKGELYVTQFSGDVVTIFK</sequence>
<protein>
    <recommendedName>
        <fullName evidence="3">SMP-30/Gluconolactonase/LRE-like region domain-containing protein</fullName>
    </recommendedName>
</protein>
<dbReference type="PANTHER" id="PTHR24104:SF25">
    <property type="entry name" value="PROTEIN LIN-41"/>
    <property type="match status" value="1"/>
</dbReference>
<dbReference type="GO" id="GO:0043161">
    <property type="term" value="P:proteasome-mediated ubiquitin-dependent protein catabolic process"/>
    <property type="evidence" value="ECO:0007669"/>
    <property type="project" value="TreeGrafter"/>
</dbReference>
<dbReference type="InterPro" id="IPR011042">
    <property type="entry name" value="6-blade_b-propeller_TolB-like"/>
</dbReference>
<dbReference type="Proteomes" id="UP000444721">
    <property type="component" value="Unassembled WGS sequence"/>
</dbReference>
<dbReference type="RefSeq" id="XP_044563192.1">
    <property type="nucleotide sequence ID" value="XM_044705477.1"/>
</dbReference>
<dbReference type="VEuPathDB" id="AmoebaDB:NF0008150"/>